<reference evidence="1 2" key="1">
    <citation type="submission" date="2019-05" db="EMBL/GenBank/DDBJ databases">
        <title>Another draft genome of Portunus trituberculatus and its Hox gene families provides insights of decapod evolution.</title>
        <authorList>
            <person name="Jeong J.-H."/>
            <person name="Song I."/>
            <person name="Kim S."/>
            <person name="Choi T."/>
            <person name="Kim D."/>
            <person name="Ryu S."/>
            <person name="Kim W."/>
        </authorList>
    </citation>
    <scope>NUCLEOTIDE SEQUENCE [LARGE SCALE GENOMIC DNA]</scope>
    <source>
        <tissue evidence="1">Muscle</tissue>
    </source>
</reference>
<protein>
    <submittedName>
        <fullName evidence="1">Uncharacterized protein</fullName>
    </submittedName>
</protein>
<comment type="caution">
    <text evidence="1">The sequence shown here is derived from an EMBL/GenBank/DDBJ whole genome shotgun (WGS) entry which is preliminary data.</text>
</comment>
<proteinExistence type="predicted"/>
<dbReference type="Proteomes" id="UP000324222">
    <property type="component" value="Unassembled WGS sequence"/>
</dbReference>
<sequence>MKVHDEIRDEERKVDEEMKNEEKEVPLYWRRYTATHDGQAESLTCECIVAIQQFGSKTPDPKTPQYSNSRGLLSSLDYPRVPFIAVLEPTKMPFATLGLGILVKFSKPLSPLPLLVAWVCWGRHAEDMLPDVPGQNNLESPNDFH</sequence>
<evidence type="ECO:0000313" key="2">
    <source>
        <dbReference type="Proteomes" id="UP000324222"/>
    </source>
</evidence>
<gene>
    <name evidence="1" type="ORF">E2C01_050877</name>
</gene>
<accession>A0A5B7GA52</accession>
<evidence type="ECO:0000313" key="1">
    <source>
        <dbReference type="EMBL" id="MPC56911.1"/>
    </source>
</evidence>
<organism evidence="1 2">
    <name type="scientific">Portunus trituberculatus</name>
    <name type="common">Swimming crab</name>
    <name type="synonym">Neptunus trituberculatus</name>
    <dbReference type="NCBI Taxonomy" id="210409"/>
    <lineage>
        <taxon>Eukaryota</taxon>
        <taxon>Metazoa</taxon>
        <taxon>Ecdysozoa</taxon>
        <taxon>Arthropoda</taxon>
        <taxon>Crustacea</taxon>
        <taxon>Multicrustacea</taxon>
        <taxon>Malacostraca</taxon>
        <taxon>Eumalacostraca</taxon>
        <taxon>Eucarida</taxon>
        <taxon>Decapoda</taxon>
        <taxon>Pleocyemata</taxon>
        <taxon>Brachyura</taxon>
        <taxon>Eubrachyura</taxon>
        <taxon>Portunoidea</taxon>
        <taxon>Portunidae</taxon>
        <taxon>Portuninae</taxon>
        <taxon>Portunus</taxon>
    </lineage>
</organism>
<dbReference type="AlphaFoldDB" id="A0A5B7GA52"/>
<keyword evidence="2" id="KW-1185">Reference proteome</keyword>
<dbReference type="EMBL" id="VSRR010014347">
    <property type="protein sequence ID" value="MPC56911.1"/>
    <property type="molecule type" value="Genomic_DNA"/>
</dbReference>
<name>A0A5B7GA52_PORTR</name>